<dbReference type="GO" id="GO:0003677">
    <property type="term" value="F:DNA binding"/>
    <property type="evidence" value="ECO:0007669"/>
    <property type="project" value="UniProtKB-KW"/>
</dbReference>
<reference evidence="3 4" key="2">
    <citation type="submission" date="2019-07" db="EMBL/GenBank/DDBJ databases">
        <title>Investigation of anaerobic lignin degradation for improved lignocellulosic biofuels.</title>
        <authorList>
            <person name="Deangelis K.PhD."/>
        </authorList>
    </citation>
    <scope>NUCLEOTIDE SEQUENCE [LARGE SCALE GENOMIC DNA]</scope>
    <source>
        <strain evidence="3 4">106R</strain>
    </source>
</reference>
<evidence type="ECO:0000313" key="4">
    <source>
        <dbReference type="Proteomes" id="UP000320710"/>
    </source>
</evidence>
<proteinExistence type="predicted"/>
<evidence type="ECO:0000259" key="2">
    <source>
        <dbReference type="SMART" id="SM00421"/>
    </source>
</evidence>
<dbReference type="GO" id="GO:0006355">
    <property type="term" value="P:regulation of DNA-templated transcription"/>
    <property type="evidence" value="ECO:0007669"/>
    <property type="project" value="InterPro"/>
</dbReference>
<dbReference type="Gene3D" id="3.40.50.2300">
    <property type="match status" value="1"/>
</dbReference>
<protein>
    <submittedName>
        <fullName evidence="3">DNA-binding NarL/FixJ family response regulator</fullName>
    </submittedName>
</protein>
<name>A0AA46K8L1_SERMA</name>
<dbReference type="InterPro" id="IPR000792">
    <property type="entry name" value="Tscrpt_reg_LuxR_C"/>
</dbReference>
<keyword evidence="1 3" id="KW-0238">DNA-binding</keyword>
<reference evidence="3 4" key="1">
    <citation type="submission" date="2019-06" db="EMBL/GenBank/DDBJ databases">
        <authorList>
            <person name="Deangelis K."/>
            <person name="Huntemann M."/>
            <person name="Clum A."/>
            <person name="Pillay M."/>
            <person name="Palaniappan K."/>
            <person name="Varghese N."/>
            <person name="Mikhailova N."/>
            <person name="Stamatis D."/>
            <person name="Reddy T."/>
            <person name="Daum C."/>
            <person name="Shapiro N."/>
            <person name="Ivanova N."/>
            <person name="Kyrpides N."/>
            <person name="Woyke T."/>
        </authorList>
    </citation>
    <scope>NUCLEOTIDE SEQUENCE [LARGE SCALE GENOMIC DNA]</scope>
    <source>
        <strain evidence="3 4">106R</strain>
    </source>
</reference>
<dbReference type="InterPro" id="IPR016032">
    <property type="entry name" value="Sig_transdc_resp-reg_C-effctor"/>
</dbReference>
<feature type="domain" description="HTH luxR-type" evidence="2">
    <location>
        <begin position="149"/>
        <end position="206"/>
    </location>
</feature>
<comment type="caution">
    <text evidence="3">The sequence shown here is derived from an EMBL/GenBank/DDBJ whole genome shotgun (WGS) entry which is preliminary data.</text>
</comment>
<organism evidence="3 4">
    <name type="scientific">Serratia marcescens</name>
    <dbReference type="NCBI Taxonomy" id="615"/>
    <lineage>
        <taxon>Bacteria</taxon>
        <taxon>Pseudomonadati</taxon>
        <taxon>Pseudomonadota</taxon>
        <taxon>Gammaproteobacteria</taxon>
        <taxon>Enterobacterales</taxon>
        <taxon>Yersiniaceae</taxon>
        <taxon>Serratia</taxon>
    </lineage>
</organism>
<accession>A0AA46K8L1</accession>
<evidence type="ECO:0000256" key="1">
    <source>
        <dbReference type="ARBA" id="ARBA00023125"/>
    </source>
</evidence>
<dbReference type="Proteomes" id="UP000320710">
    <property type="component" value="Unassembled WGS sequence"/>
</dbReference>
<dbReference type="AlphaFoldDB" id="A0AA46K8L1"/>
<dbReference type="SUPFAM" id="SSF46894">
    <property type="entry name" value="C-terminal effector domain of the bipartite response regulators"/>
    <property type="match status" value="1"/>
</dbReference>
<dbReference type="SMART" id="SM00421">
    <property type="entry name" value="HTH_LUXR"/>
    <property type="match status" value="1"/>
</dbReference>
<dbReference type="Pfam" id="PF00196">
    <property type="entry name" value="GerE"/>
    <property type="match status" value="1"/>
</dbReference>
<dbReference type="EMBL" id="VFMJ01000001">
    <property type="protein sequence ID" value="TQI86460.1"/>
    <property type="molecule type" value="Genomic_DNA"/>
</dbReference>
<gene>
    <name evidence="3" type="ORF">FHU12_4083</name>
</gene>
<sequence>MISKASSEKDQLLAVLGRDVFFRCAVKHIAEGVFGKDRVLTYRSSNDFLRALSDNDKVNTAIVDYDVLYSENFSLLDAINDYFPKLNNIVVISNPNIQLVSLIRSLNINKIISAKDDISSFIKVLTIERHEEYYSPRIIRKIKNMSIKPPLLTIMERYVLKNLIKGVSPRLIATWKGISIKTVSTHKNKALNKINVGNLNDLVLRNKINVAYRK</sequence>
<evidence type="ECO:0000313" key="3">
    <source>
        <dbReference type="EMBL" id="TQI86460.1"/>
    </source>
</evidence>